<sequence length="206" mass="19361">MAAGGVDWAQVGVSVALGGIGGAELGAVRAASTNGSRAIAANSLVNGAVGGGASTLAYGLGHDGPATVRGYVGSFAGGFVAGGISGVAGPEGGTIAKALTGKAAGRLAVGSTVALSAAGAGGGDLVAQLIADPGQDIDWKSAGKSALVGAGWTALLGHTVPTSPGATTLSQYSYFGTRLKSFGPNAKSVIGSAGIGGITTLLPVLK</sequence>
<dbReference type="HOGENOM" id="CLU_1359392_0_0_11"/>
<dbReference type="Proteomes" id="UP000005332">
    <property type="component" value="Unassembled WGS sequence"/>
</dbReference>
<dbReference type="EMBL" id="AGBA01000008">
    <property type="protein sequence ID" value="EGY78381.1"/>
    <property type="molecule type" value="Genomic_DNA"/>
</dbReference>
<evidence type="ECO:0000313" key="1">
    <source>
        <dbReference type="EMBL" id="EGY78381.1"/>
    </source>
</evidence>
<reference evidence="1 2" key="1">
    <citation type="submission" date="2011-06" db="EMBL/GenBank/DDBJ databases">
        <authorList>
            <person name="Muzny D."/>
            <person name="Qin X."/>
            <person name="Deng J."/>
            <person name="Jiang H."/>
            <person name="Liu Y."/>
            <person name="Qu J."/>
            <person name="Song X.-Z."/>
            <person name="Zhang L."/>
            <person name="Thornton R."/>
            <person name="Coyle M."/>
            <person name="Francisco L."/>
            <person name="Jackson L."/>
            <person name="Javaid M."/>
            <person name="Korchina V."/>
            <person name="Kovar C."/>
            <person name="Mata R."/>
            <person name="Mathew T."/>
            <person name="Ngo R."/>
            <person name="Nguyen L."/>
            <person name="Nguyen N."/>
            <person name="Okwuonu G."/>
            <person name="Ongeri F."/>
            <person name="Pham C."/>
            <person name="Simmons D."/>
            <person name="Wilczek-Boney K."/>
            <person name="Hale W."/>
            <person name="Jakkamsetti A."/>
            <person name="Pham P."/>
            <person name="Ruth R."/>
            <person name="San Lucas F."/>
            <person name="Warren J."/>
            <person name="Zhang J."/>
            <person name="Zhao Z."/>
            <person name="Zhou C."/>
            <person name="Zhu D."/>
            <person name="Lee S."/>
            <person name="Bess C."/>
            <person name="Blankenburg K."/>
            <person name="Forbes L."/>
            <person name="Fu Q."/>
            <person name="Gubbala S."/>
            <person name="Hirani K."/>
            <person name="Jayaseelan J.C."/>
            <person name="Lara F."/>
            <person name="Munidasa M."/>
            <person name="Palculict T."/>
            <person name="Patil S."/>
            <person name="Pu L.-L."/>
            <person name="Saada N."/>
            <person name="Tang L."/>
            <person name="Weissenberger G."/>
            <person name="Zhu Y."/>
            <person name="Hemphill L."/>
            <person name="Shang Y."/>
            <person name="Youmans B."/>
            <person name="Ayvaz T."/>
            <person name="Ross M."/>
            <person name="Santibanez J."/>
            <person name="Aqrawi P."/>
            <person name="Gross S."/>
            <person name="Joshi V."/>
            <person name="Fowler G."/>
            <person name="Nazareth L."/>
            <person name="Reid J."/>
            <person name="Worley K."/>
            <person name="Petrosino J."/>
            <person name="Highlander S."/>
            <person name="Gibbs R."/>
        </authorList>
    </citation>
    <scope>NUCLEOTIDE SEQUENCE [LARGE SCALE GENOMIC DNA]</scope>
    <source>
        <strain evidence="1 2">ATCC 25577</strain>
    </source>
</reference>
<keyword evidence="2" id="KW-1185">Reference proteome</keyword>
<evidence type="ECO:0000313" key="2">
    <source>
        <dbReference type="Proteomes" id="UP000005332"/>
    </source>
</evidence>
<gene>
    <name evidence="1" type="ORF">HMPREF9153_0734</name>
</gene>
<comment type="caution">
    <text evidence="1">The sequence shown here is derived from an EMBL/GenBank/DDBJ whole genome shotgun (WGS) entry which is preliminary data.</text>
</comment>
<organism evidence="1 2">
    <name type="scientific">Cutibacterium avidum ATCC 25577</name>
    <dbReference type="NCBI Taxonomy" id="997355"/>
    <lineage>
        <taxon>Bacteria</taxon>
        <taxon>Bacillati</taxon>
        <taxon>Actinomycetota</taxon>
        <taxon>Actinomycetes</taxon>
        <taxon>Propionibacteriales</taxon>
        <taxon>Propionibacteriaceae</taxon>
        <taxon>Cutibacterium</taxon>
    </lineage>
</organism>
<proteinExistence type="predicted"/>
<protein>
    <submittedName>
        <fullName evidence="1">Uncharacterized protein</fullName>
    </submittedName>
</protein>
<dbReference type="AlphaFoldDB" id="G4CW27"/>
<accession>G4CW27</accession>
<name>G4CW27_9ACTN</name>